<evidence type="ECO:0000313" key="1">
    <source>
        <dbReference type="EMBL" id="REH17470.1"/>
    </source>
</evidence>
<reference evidence="1 2" key="1">
    <citation type="submission" date="2018-08" db="EMBL/GenBank/DDBJ databases">
        <title>Genomic Encyclopedia of Archaeal and Bacterial Type Strains, Phase II (KMG-II): from individual species to whole genera.</title>
        <authorList>
            <person name="Goeker M."/>
        </authorList>
    </citation>
    <scope>NUCLEOTIDE SEQUENCE [LARGE SCALE GENOMIC DNA]</scope>
    <source>
        <strain evidence="1 2">DSM 45791</strain>
    </source>
</reference>
<organism evidence="1 2">
    <name type="scientific">Kutzneria buriramensis</name>
    <dbReference type="NCBI Taxonomy" id="1045776"/>
    <lineage>
        <taxon>Bacteria</taxon>
        <taxon>Bacillati</taxon>
        <taxon>Actinomycetota</taxon>
        <taxon>Actinomycetes</taxon>
        <taxon>Pseudonocardiales</taxon>
        <taxon>Pseudonocardiaceae</taxon>
        <taxon>Kutzneria</taxon>
    </lineage>
</organism>
<dbReference type="Gene3D" id="3.30.300.20">
    <property type="match status" value="1"/>
</dbReference>
<dbReference type="InterPro" id="IPR015946">
    <property type="entry name" value="KH_dom-like_a/b"/>
</dbReference>
<evidence type="ECO:0000313" key="2">
    <source>
        <dbReference type="Proteomes" id="UP000256269"/>
    </source>
</evidence>
<dbReference type="InterPro" id="IPR036102">
    <property type="entry name" value="OsmC/Ohrsf"/>
</dbReference>
<dbReference type="InterPro" id="IPR019904">
    <property type="entry name" value="Peroxiredoxin_OsmC"/>
</dbReference>
<dbReference type="EMBL" id="QUNO01000045">
    <property type="protein sequence ID" value="REH17470.1"/>
    <property type="molecule type" value="Genomic_DNA"/>
</dbReference>
<dbReference type="InterPro" id="IPR003718">
    <property type="entry name" value="OsmC/Ohr_fam"/>
</dbReference>
<gene>
    <name evidence="1" type="ORF">BCF44_14513</name>
</gene>
<dbReference type="GO" id="GO:0004601">
    <property type="term" value="F:peroxidase activity"/>
    <property type="evidence" value="ECO:0007669"/>
    <property type="project" value="InterPro"/>
</dbReference>
<dbReference type="GO" id="GO:0006979">
    <property type="term" value="P:response to oxidative stress"/>
    <property type="evidence" value="ECO:0007669"/>
    <property type="project" value="InterPro"/>
</dbReference>
<dbReference type="NCBIfam" id="TIGR03562">
    <property type="entry name" value="osmo_induc_OsmC"/>
    <property type="match status" value="1"/>
</dbReference>
<name>A0A3E0G5I8_9PSEU</name>
<dbReference type="RefSeq" id="WP_116182429.1">
    <property type="nucleotide sequence ID" value="NZ_CP144375.1"/>
</dbReference>
<dbReference type="AlphaFoldDB" id="A0A3E0G5I8"/>
<keyword evidence="2" id="KW-1185">Reference proteome</keyword>
<dbReference type="Pfam" id="PF02566">
    <property type="entry name" value="OsmC"/>
    <property type="match status" value="1"/>
</dbReference>
<dbReference type="PANTHER" id="PTHR42830">
    <property type="entry name" value="OSMOTICALLY INDUCIBLE FAMILY PROTEIN"/>
    <property type="match status" value="1"/>
</dbReference>
<dbReference type="Proteomes" id="UP000256269">
    <property type="component" value="Unassembled WGS sequence"/>
</dbReference>
<dbReference type="PANTHER" id="PTHR42830:SF1">
    <property type="entry name" value="OSMOTICALLY INDUCIBLE FAMILY PROTEIN"/>
    <property type="match status" value="1"/>
</dbReference>
<protein>
    <submittedName>
        <fullName evidence="1">Osmotically inducible protein OsmC</fullName>
    </submittedName>
</protein>
<sequence>MGIQVRRRAAARWQGPVATGVGHIRTASKAVDSDYSLRSREGEGAPLNTNPEELIGAGLAGCFAMSVANQLEQAGHSDVEVDANAVVRLEETDAGFRITEIALSISGGAPGLGDDEFARIADQAKRTCPVSLALAGTTITLTQVKAVR</sequence>
<dbReference type="SUPFAM" id="SSF82784">
    <property type="entry name" value="OsmC-like"/>
    <property type="match status" value="1"/>
</dbReference>
<accession>A0A3E0G5I8</accession>
<dbReference type="OrthoDB" id="9807532at2"/>
<comment type="caution">
    <text evidence="1">The sequence shown here is derived from an EMBL/GenBank/DDBJ whole genome shotgun (WGS) entry which is preliminary data.</text>
</comment>
<dbReference type="InterPro" id="IPR052707">
    <property type="entry name" value="OsmC_Ohr_Peroxiredoxin"/>
</dbReference>
<proteinExistence type="predicted"/>